<dbReference type="GeneID" id="20812898"/>
<organism evidence="1">
    <name type="scientific">Aphanomyces astaci</name>
    <name type="common">Crayfish plague agent</name>
    <dbReference type="NCBI Taxonomy" id="112090"/>
    <lineage>
        <taxon>Eukaryota</taxon>
        <taxon>Sar</taxon>
        <taxon>Stramenopiles</taxon>
        <taxon>Oomycota</taxon>
        <taxon>Saprolegniomycetes</taxon>
        <taxon>Saprolegniales</taxon>
        <taxon>Verrucalvaceae</taxon>
        <taxon>Aphanomyces</taxon>
    </lineage>
</organism>
<reference evidence="1" key="1">
    <citation type="submission" date="2013-12" db="EMBL/GenBank/DDBJ databases">
        <title>The Genome Sequence of Aphanomyces astaci APO3.</title>
        <authorList>
            <consortium name="The Broad Institute Genomics Platform"/>
            <person name="Russ C."/>
            <person name="Tyler B."/>
            <person name="van West P."/>
            <person name="Dieguez-Uribeondo J."/>
            <person name="Young S.K."/>
            <person name="Zeng Q."/>
            <person name="Gargeya S."/>
            <person name="Fitzgerald M."/>
            <person name="Abouelleil A."/>
            <person name="Alvarado L."/>
            <person name="Chapman S.B."/>
            <person name="Gainer-Dewar J."/>
            <person name="Goldberg J."/>
            <person name="Griggs A."/>
            <person name="Gujja S."/>
            <person name="Hansen M."/>
            <person name="Howarth C."/>
            <person name="Imamovic A."/>
            <person name="Ireland A."/>
            <person name="Larimer J."/>
            <person name="McCowan C."/>
            <person name="Murphy C."/>
            <person name="Pearson M."/>
            <person name="Poon T.W."/>
            <person name="Priest M."/>
            <person name="Roberts A."/>
            <person name="Saif S."/>
            <person name="Shea T."/>
            <person name="Sykes S."/>
            <person name="Wortman J."/>
            <person name="Nusbaum C."/>
            <person name="Birren B."/>
        </authorList>
    </citation>
    <scope>NUCLEOTIDE SEQUENCE [LARGE SCALE GENOMIC DNA]</scope>
    <source>
        <strain evidence="1">APO3</strain>
    </source>
</reference>
<evidence type="ECO:0000313" key="1">
    <source>
        <dbReference type="EMBL" id="ETV74863.1"/>
    </source>
</evidence>
<accession>W4G7C6</accession>
<dbReference type="VEuPathDB" id="FungiDB:H257_10902"/>
<dbReference type="RefSeq" id="XP_009835950.1">
    <property type="nucleotide sequence ID" value="XM_009837648.1"/>
</dbReference>
<gene>
    <name evidence="1" type="ORF">H257_10902</name>
</gene>
<proteinExistence type="predicted"/>
<name>W4G7C6_APHAT</name>
<protein>
    <submittedName>
        <fullName evidence="1">Uncharacterized protein</fullName>
    </submittedName>
</protein>
<dbReference type="EMBL" id="KI913143">
    <property type="protein sequence ID" value="ETV74863.1"/>
    <property type="molecule type" value="Genomic_DNA"/>
</dbReference>
<dbReference type="AlphaFoldDB" id="W4G7C6"/>
<sequence length="162" mass="18664">MVRVDRAKRTNDLTHRLKGAVERLAHDASVRQSRFYRVVGIRVGRAGRKQAVIRGICQVVSKAPVQFHRCLDVNLHEPFGGLDGHRVRYPKRIFDIERFHHAQPFEVLVLHRVVKNGYRAPVRCLLVLCRRDLLDRFKPSSALWCGFQIACDGQFKSITPTL</sequence>